<evidence type="ECO:0000256" key="9">
    <source>
        <dbReference type="ARBA" id="ARBA00023303"/>
    </source>
</evidence>
<keyword evidence="9" id="KW-0407">Ion channel</keyword>
<dbReference type="AlphaFoldDB" id="A0A183SKE0"/>
<dbReference type="GO" id="GO:0005886">
    <property type="term" value="C:plasma membrane"/>
    <property type="evidence" value="ECO:0007669"/>
    <property type="project" value="TreeGrafter"/>
</dbReference>
<comment type="similarity">
    <text evidence="2">Belongs to the P2X receptor family.</text>
</comment>
<dbReference type="GO" id="GO:0012505">
    <property type="term" value="C:endomembrane system"/>
    <property type="evidence" value="ECO:0007669"/>
    <property type="project" value="UniProtKB-SubCell"/>
</dbReference>
<keyword evidence="3" id="KW-0813">Transport</keyword>
<evidence type="ECO:0000256" key="7">
    <source>
        <dbReference type="ARBA" id="ARBA00023136"/>
    </source>
</evidence>
<keyword evidence="8" id="KW-1071">Ligand-gated ion channel</keyword>
<keyword evidence="4 11" id="KW-0812">Transmembrane</keyword>
<evidence type="ECO:0000256" key="11">
    <source>
        <dbReference type="SAM" id="Phobius"/>
    </source>
</evidence>
<accession>A0A183SKE0</accession>
<dbReference type="GO" id="GO:0004931">
    <property type="term" value="F:extracellularly ATP-gated monoatomic cation channel activity"/>
    <property type="evidence" value="ECO:0007669"/>
    <property type="project" value="TreeGrafter"/>
</dbReference>
<evidence type="ECO:0000256" key="3">
    <source>
        <dbReference type="ARBA" id="ARBA00022448"/>
    </source>
</evidence>
<evidence type="ECO:0000313" key="14">
    <source>
        <dbReference type="WBParaSite" id="SSLN_0000484301-mRNA-1"/>
    </source>
</evidence>
<evidence type="ECO:0000256" key="6">
    <source>
        <dbReference type="ARBA" id="ARBA00023065"/>
    </source>
</evidence>
<feature type="region of interest" description="Disordered" evidence="10">
    <location>
        <begin position="519"/>
        <end position="544"/>
    </location>
</feature>
<dbReference type="EMBL" id="UYSU01032961">
    <property type="protein sequence ID" value="VDL91073.1"/>
    <property type="molecule type" value="Genomic_DNA"/>
</dbReference>
<dbReference type="Pfam" id="PF00864">
    <property type="entry name" value="P2X_receptor"/>
    <property type="match status" value="2"/>
</dbReference>
<evidence type="ECO:0000256" key="4">
    <source>
        <dbReference type="ARBA" id="ARBA00022692"/>
    </source>
</evidence>
<feature type="transmembrane region" description="Helical" evidence="11">
    <location>
        <begin position="404"/>
        <end position="425"/>
    </location>
</feature>
<dbReference type="PANTHER" id="PTHR10125:SF31">
    <property type="entry name" value="P2X RECEPTOR E"/>
    <property type="match status" value="1"/>
</dbReference>
<dbReference type="WBParaSite" id="SSLN_0000484301-mRNA-1">
    <property type="protein sequence ID" value="SSLN_0000484301-mRNA-1"/>
    <property type="gene ID" value="SSLN_0000484301"/>
</dbReference>
<reference evidence="14" key="1">
    <citation type="submission" date="2016-06" db="UniProtKB">
        <authorList>
            <consortium name="WormBaseParasite"/>
        </authorList>
    </citation>
    <scope>IDENTIFICATION</scope>
</reference>
<gene>
    <name evidence="12" type="ORF">SSLN_LOCUS4688</name>
</gene>
<evidence type="ECO:0000256" key="1">
    <source>
        <dbReference type="ARBA" id="ARBA00004308"/>
    </source>
</evidence>
<dbReference type="InterPro" id="IPR059116">
    <property type="entry name" value="P2X_receptor"/>
</dbReference>
<dbReference type="OrthoDB" id="494673at2759"/>
<keyword evidence="5 11" id="KW-1133">Transmembrane helix</keyword>
<dbReference type="GO" id="GO:0070588">
    <property type="term" value="P:calcium ion transmembrane transport"/>
    <property type="evidence" value="ECO:0007669"/>
    <property type="project" value="TreeGrafter"/>
</dbReference>
<organism evidence="14">
    <name type="scientific">Schistocephalus solidus</name>
    <name type="common">Tapeworm</name>
    <dbReference type="NCBI Taxonomy" id="70667"/>
    <lineage>
        <taxon>Eukaryota</taxon>
        <taxon>Metazoa</taxon>
        <taxon>Spiralia</taxon>
        <taxon>Lophotrochozoa</taxon>
        <taxon>Platyhelminthes</taxon>
        <taxon>Cestoda</taxon>
        <taxon>Eucestoda</taxon>
        <taxon>Diphyllobothriidea</taxon>
        <taxon>Diphyllobothriidae</taxon>
        <taxon>Schistocephalus</taxon>
    </lineage>
</organism>
<evidence type="ECO:0000256" key="2">
    <source>
        <dbReference type="ARBA" id="ARBA00009848"/>
    </source>
</evidence>
<keyword evidence="13" id="KW-1185">Reference proteome</keyword>
<feature type="region of interest" description="Disordered" evidence="10">
    <location>
        <begin position="460"/>
        <end position="490"/>
    </location>
</feature>
<evidence type="ECO:0000313" key="12">
    <source>
        <dbReference type="EMBL" id="VDL91073.1"/>
    </source>
</evidence>
<dbReference type="Gene3D" id="2.60.490.10">
    <property type="entry name" value="atp-gated p2x4 ion channel domain"/>
    <property type="match status" value="1"/>
</dbReference>
<dbReference type="GO" id="GO:0098794">
    <property type="term" value="C:postsynapse"/>
    <property type="evidence" value="ECO:0007669"/>
    <property type="project" value="GOC"/>
</dbReference>
<keyword evidence="6" id="KW-0406">Ion transport</keyword>
<reference evidence="12 13" key="2">
    <citation type="submission" date="2018-11" db="EMBL/GenBank/DDBJ databases">
        <authorList>
            <consortium name="Pathogen Informatics"/>
        </authorList>
    </citation>
    <scope>NUCLEOTIDE SEQUENCE [LARGE SCALE GENOMIC DNA]</scope>
    <source>
        <strain evidence="12 13">NST_G2</strain>
    </source>
</reference>
<evidence type="ECO:0000256" key="8">
    <source>
        <dbReference type="ARBA" id="ARBA00023286"/>
    </source>
</evidence>
<feature type="transmembrane region" description="Helical" evidence="11">
    <location>
        <begin position="12"/>
        <end position="33"/>
    </location>
</feature>
<evidence type="ECO:0000313" key="13">
    <source>
        <dbReference type="Proteomes" id="UP000275846"/>
    </source>
</evidence>
<proteinExistence type="inferred from homology"/>
<dbReference type="PANTHER" id="PTHR10125">
    <property type="entry name" value="P2X PURINOCEPTOR"/>
    <property type="match status" value="1"/>
</dbReference>
<dbReference type="Proteomes" id="UP000275846">
    <property type="component" value="Unassembled WGS sequence"/>
</dbReference>
<dbReference type="STRING" id="70667.A0A183SKE0"/>
<comment type="subcellular location">
    <subcellularLocation>
        <location evidence="1">Endomembrane system</location>
    </subcellularLocation>
</comment>
<feature type="compositionally biased region" description="Polar residues" evidence="10">
    <location>
        <begin position="460"/>
        <end position="476"/>
    </location>
</feature>
<evidence type="ECO:0000256" key="10">
    <source>
        <dbReference type="SAM" id="MobiDB-lite"/>
    </source>
</evidence>
<protein>
    <submittedName>
        <fullName evidence="14">P2X purinoceptor</fullName>
    </submittedName>
</protein>
<keyword evidence="7 11" id="KW-0472">Membrane</keyword>
<dbReference type="InterPro" id="IPR027309">
    <property type="entry name" value="P2X_extracellular_dom_sf"/>
</dbReference>
<evidence type="ECO:0000256" key="5">
    <source>
        <dbReference type="ARBA" id="ARBA00022989"/>
    </source>
</evidence>
<name>A0A183SKE0_SCHSO</name>
<sequence>MPKVVIIKASSVGVLYRLMQLAIIVYFVVWVMLHEKGYQAFERPISGVTTRVCGTVFSNLDHDGVYHAGGPIIYTEADLAVPPIQNAGFFLVTRIYSAIEQEQTFCPESPELFDAICSSDADCPAGEIAATKLTSTLKNMSFPPFFDFDLDGHGPFTGRCVPETSTCEVFAWCPILENSEVRRSSWSKIIEITSKSNPLLRPQFHLFSNLKFIEQRVRAQDFPSYKRGEVEPLYDVLNFTVSIKNSIEFPIYKFKKRNILPWMNASYLKKCFYEKGHPFNKYCPNFRLHNIIHQSGAVVREILKVGGIIDISIHWDCDLDLHEDRCYPTYSFRYLGSVSNSQTSHQISNRTFIPLEDKFYTEFATHYGSVKHRRMLMKVNGIQFFISVTGKAGKFNLLKFSMKVGSSMAFFGTATLFCDMILVYLSKDRYRYRNTISHLSTLTRSATFIARYGVGLPSGSNKGLSSSAAARKTTGNPGDFSKPPPKPKMDDMRELSQLVHLYTVKQGYFNFHSTTDQRTSMQGIRSGETEEEAGKGQENASMIPNSELELSSSGTNYYSDPPSLSQDMVPSFFTPDIFADSVFLNFEK</sequence>